<reference evidence="3" key="2">
    <citation type="submission" date="2014-09" db="EMBL/GenBank/DDBJ databases">
        <authorList>
            <person name="Magalhaes I.L.F."/>
            <person name="Oliveira U."/>
            <person name="Santos F.R."/>
            <person name="Vidigal T.H.D.A."/>
            <person name="Brescovit A.D."/>
            <person name="Santos A.J."/>
        </authorList>
    </citation>
    <scope>NUCLEOTIDE SEQUENCE</scope>
    <source>
        <strain evidence="3">LMG 23848T</strain>
    </source>
</reference>
<dbReference type="OrthoDB" id="7224452at2"/>
<dbReference type="RefSeq" id="WP_059022592.1">
    <property type="nucleotide sequence ID" value="NZ_JBNZCO010000003.1"/>
</dbReference>
<dbReference type="Proteomes" id="UP000068250">
    <property type="component" value="Chromosome I"/>
</dbReference>
<evidence type="ECO:0000313" key="5">
    <source>
        <dbReference type="Proteomes" id="UP000068250"/>
    </source>
</evidence>
<dbReference type="Proteomes" id="UP000657200">
    <property type="component" value="Unassembled WGS sequence"/>
</dbReference>
<dbReference type="EMBL" id="WOTE01000004">
    <property type="protein sequence ID" value="NHO39719.1"/>
    <property type="molecule type" value="Genomic_DNA"/>
</dbReference>
<feature type="region of interest" description="Disordered" evidence="1">
    <location>
        <begin position="46"/>
        <end position="180"/>
    </location>
</feature>
<evidence type="ECO:0000256" key="1">
    <source>
        <dbReference type="SAM" id="MobiDB-lite"/>
    </source>
</evidence>
<evidence type="ECO:0000313" key="4">
    <source>
        <dbReference type="EMBL" id="NHO39719.1"/>
    </source>
</evidence>
<dbReference type="AlphaFoldDB" id="A0A0U4Y8W3"/>
<keyword evidence="2" id="KW-0732">Signal</keyword>
<organism evidence="3 5">
    <name type="scientific">Acetobacter ghanensis</name>
    <dbReference type="NCBI Taxonomy" id="431306"/>
    <lineage>
        <taxon>Bacteria</taxon>
        <taxon>Pseudomonadati</taxon>
        <taxon>Pseudomonadota</taxon>
        <taxon>Alphaproteobacteria</taxon>
        <taxon>Acetobacterales</taxon>
        <taxon>Acetobacteraceae</taxon>
        <taxon>Acetobacter</taxon>
    </lineage>
</organism>
<feature type="chain" id="PRO_5006854475" evidence="2">
    <location>
        <begin position="27"/>
        <end position="180"/>
    </location>
</feature>
<keyword evidence="6" id="KW-1185">Reference proteome</keyword>
<feature type="signal peptide" evidence="2">
    <location>
        <begin position="1"/>
        <end position="26"/>
    </location>
</feature>
<feature type="compositionally biased region" description="Basic and acidic residues" evidence="1">
    <location>
        <begin position="117"/>
        <end position="128"/>
    </location>
</feature>
<sequence>MLSLRKIAFLGLPLVALAGAASVAHADPCLSLTGCIQQDAKSQLDSAKDSVKNTGSQFTSGIRDQAKQRWNNATEAEREKLLAKGGALTSTGANATEKLNNAEQSVKDRWNNASASERQKILAQRDKLTNATNGVSNAEKNVKDRWNNASESTKNAWKSKRDSLKSDVNNATSLPSLPSL</sequence>
<dbReference type="EMBL" id="LN609302">
    <property type="protein sequence ID" value="CEF53464.1"/>
    <property type="molecule type" value="Genomic_DNA"/>
</dbReference>
<protein>
    <submittedName>
        <fullName evidence="3">Uncharacterized protein</fullName>
    </submittedName>
</protein>
<dbReference type="STRING" id="431306.AGA_231"/>
<name>A0A0U4Y8W3_9PROT</name>
<evidence type="ECO:0000256" key="2">
    <source>
        <dbReference type="SAM" id="SignalP"/>
    </source>
</evidence>
<reference evidence="4 6" key="3">
    <citation type="journal article" date="2020" name="Int. J. Syst. Evol. Microbiol.">
        <title>Novel acetic acid bacteria from cider fermentations: Acetobacter conturbans sp. nov. and Acetobacter fallax sp. nov.</title>
        <authorList>
            <person name="Sombolestani A.S."/>
            <person name="Cleenwerck I."/>
            <person name="Cnockaert M."/>
            <person name="Borremans W."/>
            <person name="Wieme A.D."/>
            <person name="De Vuyst L."/>
            <person name="Vandamme P."/>
        </authorList>
    </citation>
    <scope>NUCLEOTIDE SEQUENCE [LARGE SCALE GENOMIC DNA]</scope>
    <source>
        <strain evidence="4 6">LMG 23848</strain>
    </source>
</reference>
<dbReference type="PATRIC" id="fig|431306.5.peg.177"/>
<feature type="compositionally biased region" description="Polar residues" evidence="1">
    <location>
        <begin position="147"/>
        <end position="156"/>
    </location>
</feature>
<feature type="compositionally biased region" description="Polar residues" evidence="1">
    <location>
        <begin position="166"/>
        <end position="180"/>
    </location>
</feature>
<evidence type="ECO:0000313" key="3">
    <source>
        <dbReference type="EMBL" id="CEF53464.1"/>
    </source>
</evidence>
<feature type="compositionally biased region" description="Polar residues" evidence="1">
    <location>
        <begin position="52"/>
        <end position="74"/>
    </location>
</feature>
<feature type="compositionally biased region" description="Polar residues" evidence="1">
    <location>
        <begin position="129"/>
        <end position="139"/>
    </location>
</feature>
<feature type="compositionally biased region" description="Polar residues" evidence="1">
    <location>
        <begin position="88"/>
        <end position="104"/>
    </location>
</feature>
<proteinExistence type="predicted"/>
<reference evidence="5" key="1">
    <citation type="submission" date="2014-09" db="EMBL/GenBank/DDBJ databases">
        <authorList>
            <person name="Illeghems K.G."/>
        </authorList>
    </citation>
    <scope>NUCLEOTIDE SEQUENCE [LARGE SCALE GENOMIC DNA]</scope>
    <source>
        <strain evidence="5">LMG 23848T</strain>
    </source>
</reference>
<gene>
    <name evidence="3" type="ORF">AGA_231</name>
    <name evidence="4" type="ORF">GOB80_08475</name>
</gene>
<accession>A0A0U4Y8W3</accession>
<evidence type="ECO:0000313" key="6">
    <source>
        <dbReference type="Proteomes" id="UP000657200"/>
    </source>
</evidence>